<dbReference type="InterPro" id="IPR025110">
    <property type="entry name" value="AMP-bd_C"/>
</dbReference>
<dbReference type="GO" id="GO:0006631">
    <property type="term" value="P:fatty acid metabolic process"/>
    <property type="evidence" value="ECO:0007669"/>
    <property type="project" value="TreeGrafter"/>
</dbReference>
<accession>A0A8J7Z1K6</accession>
<dbReference type="Pfam" id="PF00501">
    <property type="entry name" value="AMP-binding"/>
    <property type="match status" value="1"/>
</dbReference>
<dbReference type="InterPro" id="IPR042099">
    <property type="entry name" value="ANL_N_sf"/>
</dbReference>
<evidence type="ECO:0000313" key="6">
    <source>
        <dbReference type="Proteomes" id="UP000646053"/>
    </source>
</evidence>
<gene>
    <name evidence="5" type="ORF">GS601_02195</name>
</gene>
<dbReference type="Proteomes" id="UP000646053">
    <property type="component" value="Unassembled WGS sequence"/>
</dbReference>
<protein>
    <submittedName>
        <fullName evidence="5">AMP-binding protein</fullName>
    </submittedName>
</protein>
<proteinExistence type="inferred from homology"/>
<dbReference type="GO" id="GO:0031956">
    <property type="term" value="F:medium-chain fatty acid-CoA ligase activity"/>
    <property type="evidence" value="ECO:0007669"/>
    <property type="project" value="TreeGrafter"/>
</dbReference>
<dbReference type="EMBL" id="WVIE01000002">
    <property type="protein sequence ID" value="NDJ16106.1"/>
    <property type="molecule type" value="Genomic_DNA"/>
</dbReference>
<evidence type="ECO:0000313" key="5">
    <source>
        <dbReference type="EMBL" id="NDJ16106.1"/>
    </source>
</evidence>
<dbReference type="PANTHER" id="PTHR43201:SF5">
    <property type="entry name" value="MEDIUM-CHAIN ACYL-COA LIGASE ACSF2, MITOCHONDRIAL"/>
    <property type="match status" value="1"/>
</dbReference>
<evidence type="ECO:0000256" key="1">
    <source>
        <dbReference type="ARBA" id="ARBA00006432"/>
    </source>
</evidence>
<evidence type="ECO:0000256" key="2">
    <source>
        <dbReference type="ARBA" id="ARBA00022598"/>
    </source>
</evidence>
<reference evidence="5" key="1">
    <citation type="submission" date="2019-12" db="EMBL/GenBank/DDBJ databases">
        <title>High-Quality draft genome sequences of three cyanobacteria isolated from the limestone walls of the Old Cathedral of Coimbra.</title>
        <authorList>
            <person name="Tiago I."/>
            <person name="Soares F."/>
            <person name="Portugal A."/>
        </authorList>
    </citation>
    <scope>NUCLEOTIDE SEQUENCE</scope>
    <source>
        <strain evidence="5">A</strain>
    </source>
</reference>
<dbReference type="Pfam" id="PF13193">
    <property type="entry name" value="AMP-binding_C"/>
    <property type="match status" value="1"/>
</dbReference>
<sequence length="445" mass="49430">MATPLTLLEQRAQEPWLIHDDAKALLYLAKQRYQDLLRYSTPTIFLAESNPLQFLAGFIAACSVPSRVFLCNPQWGETEWQQVFRLARPTLIWSDRAIGDRTDGTEIANERSDECSTALIMIATGGTSGTLRFAMHTWETLSASVQGFRDYFECDDVHSFCVLPLHHVSGLMQFMRSLLSGGRLILCPWKSLEANAHLGVKDFFISLVPTQLQRLLPHSSAWLSQFRAILLGGAPAWDDLLEEARSRHLPLAPTYGMTETASQIATLKPEDFLNGQRGCGRVLPHAHITSLNHKISIQAKSLMLGYYPTLNQSVNYEPDDLGYIDHQGFLHILGRESSKIITGGENAFPPEIESAIRSTGLVREVAVLGISDRAWGQTIAAVYVPQPGVSSDRIQQALVGKLVGYKHPKHWIAVEHLPHNAQGKLSRVQLQHIAALSASKTRLCP</sequence>
<dbReference type="InterPro" id="IPR000873">
    <property type="entry name" value="AMP-dep_synth/lig_dom"/>
</dbReference>
<dbReference type="Gene3D" id="3.40.50.12780">
    <property type="entry name" value="N-terminal domain of ligase-like"/>
    <property type="match status" value="1"/>
</dbReference>
<dbReference type="InterPro" id="IPR045851">
    <property type="entry name" value="AMP-bd_C_sf"/>
</dbReference>
<dbReference type="AlphaFoldDB" id="A0A8J7Z1K6"/>
<evidence type="ECO:0000259" key="4">
    <source>
        <dbReference type="Pfam" id="PF13193"/>
    </source>
</evidence>
<comment type="caution">
    <text evidence="5">The sequence shown here is derived from an EMBL/GenBank/DDBJ whole genome shotgun (WGS) entry which is preliminary data.</text>
</comment>
<feature type="domain" description="AMP-dependent synthetase/ligase" evidence="3">
    <location>
        <begin position="116"/>
        <end position="289"/>
    </location>
</feature>
<keyword evidence="6" id="KW-1185">Reference proteome</keyword>
<dbReference type="RefSeq" id="WP_162421622.1">
    <property type="nucleotide sequence ID" value="NZ_WVIE01000002.1"/>
</dbReference>
<evidence type="ECO:0000259" key="3">
    <source>
        <dbReference type="Pfam" id="PF00501"/>
    </source>
</evidence>
<comment type="similarity">
    <text evidence="1">Belongs to the ATP-dependent AMP-binding enzyme family.</text>
</comment>
<feature type="domain" description="AMP-binding enzyme C-terminal" evidence="4">
    <location>
        <begin position="351"/>
        <end position="424"/>
    </location>
</feature>
<organism evidence="5 6">
    <name type="scientific">Myxacorys almedinensis A</name>
    <dbReference type="NCBI Taxonomy" id="2690445"/>
    <lineage>
        <taxon>Bacteria</taxon>
        <taxon>Bacillati</taxon>
        <taxon>Cyanobacteriota</taxon>
        <taxon>Cyanophyceae</taxon>
        <taxon>Leptolyngbyales</taxon>
        <taxon>Leptolyngbyaceae</taxon>
        <taxon>Myxacorys</taxon>
        <taxon>Myxacorys almedinensis</taxon>
    </lineage>
</organism>
<name>A0A8J7Z1K6_9CYAN</name>
<dbReference type="PANTHER" id="PTHR43201">
    <property type="entry name" value="ACYL-COA SYNTHETASE"/>
    <property type="match status" value="1"/>
</dbReference>
<keyword evidence="2" id="KW-0436">Ligase</keyword>
<dbReference type="SUPFAM" id="SSF56801">
    <property type="entry name" value="Acetyl-CoA synthetase-like"/>
    <property type="match status" value="1"/>
</dbReference>
<dbReference type="Gene3D" id="3.30.300.30">
    <property type="match status" value="1"/>
</dbReference>